<dbReference type="SUPFAM" id="SSF103473">
    <property type="entry name" value="MFS general substrate transporter"/>
    <property type="match status" value="1"/>
</dbReference>
<dbReference type="Gene3D" id="1.20.1250.20">
    <property type="entry name" value="MFS general substrate transporter like domains"/>
    <property type="match status" value="1"/>
</dbReference>
<dbReference type="InterPro" id="IPR011701">
    <property type="entry name" value="MFS"/>
</dbReference>
<gene>
    <name evidence="8" type="ORF">AB5J55_03950</name>
</gene>
<dbReference type="InterPro" id="IPR020846">
    <property type="entry name" value="MFS_dom"/>
</dbReference>
<comment type="subcellular location">
    <subcellularLocation>
        <location evidence="1">Cell membrane</location>
        <topology evidence="1">Multi-pass membrane protein</topology>
    </subcellularLocation>
</comment>
<dbReference type="GO" id="GO:0022857">
    <property type="term" value="F:transmembrane transporter activity"/>
    <property type="evidence" value="ECO:0007669"/>
    <property type="project" value="InterPro"/>
</dbReference>
<feature type="transmembrane region" description="Helical" evidence="6">
    <location>
        <begin position="260"/>
        <end position="285"/>
    </location>
</feature>
<dbReference type="PANTHER" id="PTHR23513">
    <property type="entry name" value="INTEGRAL MEMBRANE EFFLUX PROTEIN-RELATED"/>
    <property type="match status" value="1"/>
</dbReference>
<accession>A0AB39MSY3</accession>
<dbReference type="RefSeq" id="WP_369269303.1">
    <property type="nucleotide sequence ID" value="NZ_CP163432.1"/>
</dbReference>
<dbReference type="Pfam" id="PF07690">
    <property type="entry name" value="MFS_1"/>
    <property type="match status" value="1"/>
</dbReference>
<dbReference type="CDD" id="cd06173">
    <property type="entry name" value="MFS_MefA_like"/>
    <property type="match status" value="1"/>
</dbReference>
<dbReference type="InterPro" id="IPR036259">
    <property type="entry name" value="MFS_trans_sf"/>
</dbReference>
<dbReference type="PANTHER" id="PTHR23513:SF6">
    <property type="entry name" value="MAJOR FACILITATOR SUPERFAMILY ASSOCIATED DOMAIN-CONTAINING PROTEIN"/>
    <property type="match status" value="1"/>
</dbReference>
<keyword evidence="4 6" id="KW-1133">Transmembrane helix</keyword>
<feature type="domain" description="Major facilitator superfamily (MFS) profile" evidence="7">
    <location>
        <begin position="2"/>
        <end position="413"/>
    </location>
</feature>
<evidence type="ECO:0000256" key="6">
    <source>
        <dbReference type="SAM" id="Phobius"/>
    </source>
</evidence>
<keyword evidence="3 6" id="KW-0812">Transmembrane</keyword>
<protein>
    <submittedName>
        <fullName evidence="8">MFS transporter</fullName>
    </submittedName>
</protein>
<dbReference type="AlphaFoldDB" id="A0AB39MSY3"/>
<evidence type="ECO:0000256" key="4">
    <source>
        <dbReference type="ARBA" id="ARBA00022989"/>
    </source>
</evidence>
<keyword evidence="2" id="KW-1003">Cell membrane</keyword>
<reference evidence="8" key="1">
    <citation type="submission" date="2024-07" db="EMBL/GenBank/DDBJ databases">
        <authorList>
            <person name="Yu S.T."/>
        </authorList>
    </citation>
    <scope>NUCLEOTIDE SEQUENCE</scope>
    <source>
        <strain evidence="8">R11</strain>
    </source>
</reference>
<name>A0AB39MSY3_9ACTN</name>
<feature type="transmembrane region" description="Helical" evidence="6">
    <location>
        <begin position="388"/>
        <end position="408"/>
    </location>
</feature>
<dbReference type="EMBL" id="CP163432">
    <property type="protein sequence ID" value="XDQ08855.1"/>
    <property type="molecule type" value="Genomic_DNA"/>
</dbReference>
<feature type="transmembrane region" description="Helical" evidence="6">
    <location>
        <begin position="230"/>
        <end position="253"/>
    </location>
</feature>
<evidence type="ECO:0000256" key="1">
    <source>
        <dbReference type="ARBA" id="ARBA00004651"/>
    </source>
</evidence>
<evidence type="ECO:0000256" key="2">
    <source>
        <dbReference type="ARBA" id="ARBA00022475"/>
    </source>
</evidence>
<organism evidence="8">
    <name type="scientific">Streptomyces sp. R11</name>
    <dbReference type="NCBI Taxonomy" id="3238625"/>
    <lineage>
        <taxon>Bacteria</taxon>
        <taxon>Bacillati</taxon>
        <taxon>Actinomycetota</taxon>
        <taxon>Actinomycetes</taxon>
        <taxon>Kitasatosporales</taxon>
        <taxon>Streptomycetaceae</taxon>
        <taxon>Streptomyces</taxon>
    </lineage>
</organism>
<feature type="transmembrane region" description="Helical" evidence="6">
    <location>
        <begin position="53"/>
        <end position="71"/>
    </location>
</feature>
<evidence type="ECO:0000256" key="5">
    <source>
        <dbReference type="ARBA" id="ARBA00023136"/>
    </source>
</evidence>
<dbReference type="PROSITE" id="PS50850">
    <property type="entry name" value="MFS"/>
    <property type="match status" value="1"/>
</dbReference>
<feature type="transmembrane region" description="Helical" evidence="6">
    <location>
        <begin position="362"/>
        <end position="382"/>
    </location>
</feature>
<feature type="transmembrane region" description="Helical" evidence="6">
    <location>
        <begin position="167"/>
        <end position="195"/>
    </location>
</feature>
<proteinExistence type="predicted"/>
<keyword evidence="5 6" id="KW-0472">Membrane</keyword>
<dbReference type="GO" id="GO:0005886">
    <property type="term" value="C:plasma membrane"/>
    <property type="evidence" value="ECO:0007669"/>
    <property type="project" value="UniProtKB-SubCell"/>
</dbReference>
<evidence type="ECO:0000313" key="8">
    <source>
        <dbReference type="EMBL" id="XDQ08855.1"/>
    </source>
</evidence>
<sequence>MTQTAPAPGGLLKQRDFRLFWTGDLVSQLGSEMTLFALPLVMVSTLDASGTQIGLLEAFYTLPFFLLPLFVGVWQERRARRPVMIATDLARFVLVATIPVGAVLDVLSLVHVYVVAVLVGALSVVYDIAARSYLPRLVAPEHLGSANSKITADQAVSATMGPGGGGWLAGAFGAASVLFLDALSYLVSAVAMIAVRTREEPEPPPAERDLRRELAEGLRAVFGNPPVRAIALHAAIYNAGGSLVNVAFLVFFVRQLDMGTFAYGLVTVIGGIGAIGGAVCVPLLFERIGYGPSLLVALAFSTNAYFLLPLCTGPDTAVFWASAAGLFLGYAGSAAGSVIAVTVRQKVTPPELHARMNATYRLMNFGTIPIGAALAGVLVDGIGARTTLWVAPFVLLASVIPVANRTIWRLRQL</sequence>
<evidence type="ECO:0000259" key="7">
    <source>
        <dbReference type="PROSITE" id="PS50850"/>
    </source>
</evidence>
<evidence type="ECO:0000256" key="3">
    <source>
        <dbReference type="ARBA" id="ARBA00022692"/>
    </source>
</evidence>
<feature type="transmembrane region" description="Helical" evidence="6">
    <location>
        <begin position="317"/>
        <end position="341"/>
    </location>
</feature>
<feature type="transmembrane region" description="Helical" evidence="6">
    <location>
        <begin position="83"/>
        <end position="104"/>
    </location>
</feature>